<keyword evidence="2" id="KW-1185">Reference proteome</keyword>
<name>A0A9Q1GUU5_9CARY</name>
<dbReference type="EMBL" id="JAKOGI010001392">
    <property type="protein sequence ID" value="KAJ8425847.1"/>
    <property type="molecule type" value="Genomic_DNA"/>
</dbReference>
<proteinExistence type="predicted"/>
<comment type="caution">
    <text evidence="1">The sequence shown here is derived from an EMBL/GenBank/DDBJ whole genome shotgun (WGS) entry which is preliminary data.</text>
</comment>
<dbReference type="Proteomes" id="UP001153076">
    <property type="component" value="Unassembled WGS sequence"/>
</dbReference>
<reference evidence="1" key="1">
    <citation type="submission" date="2022-04" db="EMBL/GenBank/DDBJ databases">
        <title>Carnegiea gigantea Genome sequencing and assembly v2.</title>
        <authorList>
            <person name="Copetti D."/>
            <person name="Sanderson M.J."/>
            <person name="Burquez A."/>
            <person name="Wojciechowski M.F."/>
        </authorList>
    </citation>
    <scope>NUCLEOTIDE SEQUENCE</scope>
    <source>
        <strain evidence="1">SGP5-SGP5p</strain>
        <tissue evidence="1">Aerial part</tissue>
    </source>
</reference>
<dbReference type="AlphaFoldDB" id="A0A9Q1GUU5"/>
<protein>
    <submittedName>
        <fullName evidence="1">Uncharacterized protein</fullName>
    </submittedName>
</protein>
<evidence type="ECO:0000313" key="1">
    <source>
        <dbReference type="EMBL" id="KAJ8425847.1"/>
    </source>
</evidence>
<gene>
    <name evidence="1" type="ORF">Cgig2_001533</name>
</gene>
<organism evidence="1 2">
    <name type="scientific">Carnegiea gigantea</name>
    <dbReference type="NCBI Taxonomy" id="171969"/>
    <lineage>
        <taxon>Eukaryota</taxon>
        <taxon>Viridiplantae</taxon>
        <taxon>Streptophyta</taxon>
        <taxon>Embryophyta</taxon>
        <taxon>Tracheophyta</taxon>
        <taxon>Spermatophyta</taxon>
        <taxon>Magnoliopsida</taxon>
        <taxon>eudicotyledons</taxon>
        <taxon>Gunneridae</taxon>
        <taxon>Pentapetalae</taxon>
        <taxon>Caryophyllales</taxon>
        <taxon>Cactineae</taxon>
        <taxon>Cactaceae</taxon>
        <taxon>Cactoideae</taxon>
        <taxon>Echinocereeae</taxon>
        <taxon>Carnegiea</taxon>
    </lineage>
</organism>
<evidence type="ECO:0000313" key="2">
    <source>
        <dbReference type="Proteomes" id="UP001153076"/>
    </source>
</evidence>
<sequence length="232" mass="26840">MAKQTWKAQSVLVQVGGRCWNIMLGWRSRGIRPSRAAGDYRSRLDLPTNRILDKGKDKAGLPLLPSEVEYGSFFSLLSLFYGIGPLTLSHVGEDYVNLLSFFLKESSISYRMEEILPSEEKILEKAIYDRFKGLLLDSLKKVKIVLAEKEKSFEFKSKSVTLLTLSPFKEVEIERGRKASTLFKLRISFKRFEFILVLLVLRWGKCPSSPTCIKRRRLKRRKPFLIRETKIT</sequence>
<accession>A0A9Q1GUU5</accession>